<name>A0ABQ9JUT2_9CUCU</name>
<reference evidence="2" key="1">
    <citation type="journal article" date="2023" name="Insect Mol. Biol.">
        <title>Genome sequencing provides insights into the evolution of gene families encoding plant cell wall-degrading enzymes in longhorned beetles.</title>
        <authorList>
            <person name="Shin N.R."/>
            <person name="Okamura Y."/>
            <person name="Kirsch R."/>
            <person name="Pauchet Y."/>
        </authorList>
    </citation>
    <scope>NUCLEOTIDE SEQUENCE</scope>
    <source>
        <strain evidence="2">MMC_N1</strain>
    </source>
</reference>
<evidence type="ECO:0000313" key="2">
    <source>
        <dbReference type="EMBL" id="KAJ8981674.1"/>
    </source>
</evidence>
<comment type="caution">
    <text evidence="2">The sequence shown here is derived from an EMBL/GenBank/DDBJ whole genome shotgun (WGS) entry which is preliminary data.</text>
</comment>
<keyword evidence="1" id="KW-0812">Transmembrane</keyword>
<keyword evidence="1" id="KW-0472">Membrane</keyword>
<keyword evidence="3" id="KW-1185">Reference proteome</keyword>
<sequence length="67" mass="7497">MFSTAANSCSRLVQPGVTGELIFNITTLGKCLETNTSTKAEHHLSLLMLIWLLLYILHTQVLIVIQR</sequence>
<keyword evidence="1" id="KW-1133">Transmembrane helix</keyword>
<gene>
    <name evidence="2" type="ORF">NQ317_017295</name>
</gene>
<dbReference type="EMBL" id="JAPWTJ010000172">
    <property type="protein sequence ID" value="KAJ8981674.1"/>
    <property type="molecule type" value="Genomic_DNA"/>
</dbReference>
<evidence type="ECO:0000256" key="1">
    <source>
        <dbReference type="SAM" id="Phobius"/>
    </source>
</evidence>
<organism evidence="2 3">
    <name type="scientific">Molorchus minor</name>
    <dbReference type="NCBI Taxonomy" id="1323400"/>
    <lineage>
        <taxon>Eukaryota</taxon>
        <taxon>Metazoa</taxon>
        <taxon>Ecdysozoa</taxon>
        <taxon>Arthropoda</taxon>
        <taxon>Hexapoda</taxon>
        <taxon>Insecta</taxon>
        <taxon>Pterygota</taxon>
        <taxon>Neoptera</taxon>
        <taxon>Endopterygota</taxon>
        <taxon>Coleoptera</taxon>
        <taxon>Polyphaga</taxon>
        <taxon>Cucujiformia</taxon>
        <taxon>Chrysomeloidea</taxon>
        <taxon>Cerambycidae</taxon>
        <taxon>Lamiinae</taxon>
        <taxon>Monochamini</taxon>
        <taxon>Molorchus</taxon>
    </lineage>
</organism>
<dbReference type="Proteomes" id="UP001162164">
    <property type="component" value="Unassembled WGS sequence"/>
</dbReference>
<protein>
    <submittedName>
        <fullName evidence="2">Uncharacterized protein</fullName>
    </submittedName>
</protein>
<feature type="transmembrane region" description="Helical" evidence="1">
    <location>
        <begin position="44"/>
        <end position="65"/>
    </location>
</feature>
<proteinExistence type="predicted"/>
<accession>A0ABQ9JUT2</accession>
<evidence type="ECO:0000313" key="3">
    <source>
        <dbReference type="Proteomes" id="UP001162164"/>
    </source>
</evidence>